<dbReference type="EnsemblBacteria" id="AAB85844">
    <property type="protein sequence ID" value="AAB85844"/>
    <property type="gene ID" value="MTH_1367"/>
</dbReference>
<sequence>MGTSILLIMTKKMVGIRCQCSDPAVKRRGSGMRTVMCPICGRIYRTDREDQVCFNCRKGRS</sequence>
<keyword evidence="2" id="KW-1185">Reference proteome</keyword>
<dbReference type="PaxDb" id="187420-MTH_1367"/>
<dbReference type="EMBL" id="AE000666">
    <property type="protein sequence ID" value="AAB85844.1"/>
    <property type="molecule type" value="Genomic_DNA"/>
</dbReference>
<dbReference type="STRING" id="187420.MTH_1367"/>
<dbReference type="AlphaFoldDB" id="O27420"/>
<dbReference type="KEGG" id="mth:MTH_1367"/>
<evidence type="ECO:0000313" key="2">
    <source>
        <dbReference type="Proteomes" id="UP000005223"/>
    </source>
</evidence>
<organism evidence="1 2">
    <name type="scientific">Methanothermobacter thermautotrophicus (strain ATCC 29096 / DSM 1053 / JCM 10044 / NBRC 100330 / Delta H)</name>
    <name type="common">Methanobacterium thermoautotrophicum</name>
    <dbReference type="NCBI Taxonomy" id="187420"/>
    <lineage>
        <taxon>Archaea</taxon>
        <taxon>Methanobacteriati</taxon>
        <taxon>Methanobacteriota</taxon>
        <taxon>Methanomada group</taxon>
        <taxon>Methanobacteria</taxon>
        <taxon>Methanobacteriales</taxon>
        <taxon>Methanobacteriaceae</taxon>
        <taxon>Methanothermobacter</taxon>
    </lineage>
</organism>
<protein>
    <submittedName>
        <fullName evidence="1">Uncharacterized protein</fullName>
    </submittedName>
</protein>
<dbReference type="PIR" id="G69048">
    <property type="entry name" value="G69048"/>
</dbReference>
<dbReference type="HOGENOM" id="CLU_2911582_0_0_2"/>
<gene>
    <name evidence="1" type="ordered locus">MTH_1367</name>
</gene>
<evidence type="ECO:0000313" key="1">
    <source>
        <dbReference type="EMBL" id="AAB85844.1"/>
    </source>
</evidence>
<proteinExistence type="predicted"/>
<dbReference type="Proteomes" id="UP000005223">
    <property type="component" value="Chromosome"/>
</dbReference>
<accession>O27420</accession>
<dbReference type="InParanoid" id="O27420"/>
<reference evidence="1 2" key="1">
    <citation type="journal article" date="1997" name="J. Bacteriol.">
        <title>Complete genome sequence of Methanobacterium thermoautotrophicum deltaH: functional analysis and comparative genomics.</title>
        <authorList>
            <person name="Smith D.R."/>
            <person name="Doucette-Stamm L.A."/>
            <person name="Deloughery C."/>
            <person name="Lee H.-M."/>
            <person name="Dubois J."/>
            <person name="Aldredge T."/>
            <person name="Bashirzadeh R."/>
            <person name="Blakely D."/>
            <person name="Cook R."/>
            <person name="Gilbert K."/>
            <person name="Harrison D."/>
            <person name="Hoang L."/>
            <person name="Keagle P."/>
            <person name="Lumm W."/>
            <person name="Pothier B."/>
            <person name="Qiu D."/>
            <person name="Spadafora R."/>
            <person name="Vicare R."/>
            <person name="Wang Y."/>
            <person name="Wierzbowski J."/>
            <person name="Gibson R."/>
            <person name="Jiwani N."/>
            <person name="Caruso A."/>
            <person name="Bush D."/>
            <person name="Safer H."/>
            <person name="Patwell D."/>
            <person name="Prabhakar S."/>
            <person name="McDougall S."/>
            <person name="Shimer G."/>
            <person name="Goyal A."/>
            <person name="Pietrovski S."/>
            <person name="Church G.M."/>
            <person name="Daniels C.J."/>
            <person name="Mao J.-i."/>
            <person name="Rice P."/>
            <person name="Nolling J."/>
            <person name="Reeve J.N."/>
        </authorList>
    </citation>
    <scope>NUCLEOTIDE SEQUENCE [LARGE SCALE GENOMIC DNA]</scope>
    <source>
        <strain evidence="2">ATCC 29096 / DSM 1053 / JCM 10044 / NBRC 100330 / Delta H</strain>
    </source>
</reference>
<name>O27420_METTH</name>